<evidence type="ECO:0000313" key="2">
    <source>
        <dbReference type="EMBL" id="ABS60806.1"/>
    </source>
</evidence>
<evidence type="ECO:0008006" key="4">
    <source>
        <dbReference type="Google" id="ProtNLM"/>
    </source>
</evidence>
<dbReference type="STRING" id="381764.Fnod_0956"/>
<dbReference type="RefSeq" id="WP_011994121.1">
    <property type="nucleotide sequence ID" value="NC_009718.1"/>
</dbReference>
<proteinExistence type="predicted"/>
<dbReference type="AlphaFoldDB" id="A7HLM3"/>
<evidence type="ECO:0000256" key="1">
    <source>
        <dbReference type="SAM" id="Coils"/>
    </source>
</evidence>
<organism evidence="2 3">
    <name type="scientific">Fervidobacterium nodosum (strain ATCC 35602 / DSM 5306 / Rt17-B1)</name>
    <dbReference type="NCBI Taxonomy" id="381764"/>
    <lineage>
        <taxon>Bacteria</taxon>
        <taxon>Thermotogati</taxon>
        <taxon>Thermotogota</taxon>
        <taxon>Thermotogae</taxon>
        <taxon>Thermotogales</taxon>
        <taxon>Fervidobacteriaceae</taxon>
        <taxon>Fervidobacterium</taxon>
    </lineage>
</organism>
<protein>
    <recommendedName>
        <fullName evidence="4">Cellobiose phosphorylase</fullName>
    </recommendedName>
</protein>
<dbReference type="GO" id="GO:0005975">
    <property type="term" value="P:carbohydrate metabolic process"/>
    <property type="evidence" value="ECO:0007669"/>
    <property type="project" value="InterPro"/>
</dbReference>
<dbReference type="GO" id="GO:0003824">
    <property type="term" value="F:catalytic activity"/>
    <property type="evidence" value="ECO:0007669"/>
    <property type="project" value="UniProtKB-ARBA"/>
</dbReference>
<dbReference type="InterPro" id="IPR008928">
    <property type="entry name" value="6-hairpin_glycosidase_sf"/>
</dbReference>
<dbReference type="OrthoDB" id="38684at2"/>
<dbReference type="SUPFAM" id="SSF48208">
    <property type="entry name" value="Six-hairpin glycosidases"/>
    <property type="match status" value="1"/>
</dbReference>
<keyword evidence="1" id="KW-0175">Coiled coil</keyword>
<accession>A7HLM3</accession>
<feature type="coiled-coil region" evidence="1">
    <location>
        <begin position="746"/>
        <end position="777"/>
    </location>
</feature>
<reference evidence="2 3" key="1">
    <citation type="submission" date="2007-07" db="EMBL/GenBank/DDBJ databases">
        <title>Complete sequence of Fervidobacterium nodosum Rt17-B1.</title>
        <authorList>
            <consortium name="US DOE Joint Genome Institute"/>
            <person name="Copeland A."/>
            <person name="Lucas S."/>
            <person name="Lapidus A."/>
            <person name="Barry K."/>
            <person name="Glavina del Rio T."/>
            <person name="Dalin E."/>
            <person name="Tice H."/>
            <person name="Pitluck S."/>
            <person name="Saunders E."/>
            <person name="Brettin T."/>
            <person name="Bruce D."/>
            <person name="Detter J.C."/>
            <person name="Han C."/>
            <person name="Schmutz J."/>
            <person name="Larimer F."/>
            <person name="Land M."/>
            <person name="Hauser L."/>
            <person name="Kyrpides N."/>
            <person name="Mikhailova N."/>
            <person name="Nelson K."/>
            <person name="Gogarten J.P."/>
            <person name="Noll K."/>
            <person name="Richardson P."/>
        </authorList>
    </citation>
    <scope>NUCLEOTIDE SEQUENCE [LARGE SCALE GENOMIC DNA]</scope>
    <source>
        <strain evidence="3">ATCC 35602 / DSM 5306 / Rt17-B1</strain>
    </source>
</reference>
<gene>
    <name evidence="2" type="ordered locus">Fnod_0956</name>
</gene>
<dbReference type="Gene3D" id="2.70.98.40">
    <property type="entry name" value="Glycoside hydrolase, family 65, N-terminal domain"/>
    <property type="match status" value="1"/>
</dbReference>
<dbReference type="EMBL" id="CP000771">
    <property type="protein sequence ID" value="ABS60806.1"/>
    <property type="molecule type" value="Genomic_DNA"/>
</dbReference>
<reference evidence="2 3" key="2">
    <citation type="journal article" date="2009" name="Proc. Natl. Acad. Sci. U.S.A.">
        <title>On the chimeric nature, thermophilic origin, and phylogenetic placement of the Thermotogales.</title>
        <authorList>
            <person name="Zhaxybayeva O."/>
            <person name="Swithers K.S."/>
            <person name="Lapierre P."/>
            <person name="Fournier G.P."/>
            <person name="Bickhart D.M."/>
            <person name="DeBoy R.T."/>
            <person name="Nelson K.E."/>
            <person name="Nesbo C.L."/>
            <person name="Doolittle W.F."/>
            <person name="Gogarten J.P."/>
            <person name="Noll K.M."/>
        </authorList>
    </citation>
    <scope>NUCLEOTIDE SEQUENCE [LARGE SCALE GENOMIC DNA]</scope>
    <source>
        <strain evidence="3">ATCC 35602 / DSM 5306 / Rt17-B1</strain>
    </source>
</reference>
<dbReference type="HOGENOM" id="CLU_277846_0_0_0"/>
<evidence type="ECO:0000313" key="3">
    <source>
        <dbReference type="Proteomes" id="UP000002415"/>
    </source>
</evidence>
<dbReference type="InterPro" id="IPR037018">
    <property type="entry name" value="GH65_N"/>
</dbReference>
<name>A7HLM3_FERNB</name>
<sequence>MKNYYFDEKQRFVIENYNSSKPFASFLPGIAGKKGIPLWVFYVNRGQGIASFGIAHKDNPIMEFHPAFRSYQTVFTHGFRTFIKEKGMIYEPFQYPKNKAVSQKMHIGINELELVETNQEKGIETSVLYFTLSQEKIAALVRIVTLKNISDSDKQLEVLDGLPTVIPYGINDYGLKHVGNTLKAWMEVYNLESGIPIFKMRSSTEDTVEVKEFSEGNFYTSVIQNNNETTHAKMIIDTDLVFGYNTSFDYPSVFADVSLSELINRKQIKTNKVPCAFAPVSVTLKPGESIKIYSVTGHAPDTSVLDEYKSKFTNPKYFEEKYIEGNEIIKEITRDIDTETSSKLFNEYSKQSYLDNLLRGGYPIVFKNGEKPRVYHIYSRKHGDLERDYNYFVLLPEYYSSGNGNYRDVNQNRRNDVYFNPFIERYNVKFFMNLIQTDGYNPLVINGVRYKISPENLGIIDELVEENYTSRVKEFLSKNTFTPGKVSMFLERENISLKVDEEEFLRRIIEISDEETDAVHGEGFWTDHWTYNLALIESYLEIYPDREENLLFDDKDYTYYDNYMVVLPRERRYVYVDGKVRQYNSLVEDKEKRKLIESRNEYKNVMRISKGTGEIYRTTLISKLINLAAIKFSTTDPCGVGIEMEAGKPGWYDALNGLPGLFGSSVNETFELVRLLNFVIEKLNNYKGKAVLLPIEVSKLIDEEVKLVEEFEKSNEDLEIKNYKYWNDISDLREKYREETKYGFTGEEVECKSEELAQRLEKLRNKLLKALDKAIEENNGIMPAYYYYEAEKYEIICEENGQKYVKVLKFKQKKMPLFLEGIVRGFKVYKIYKGKEFLRNVYHKVKESPLFDEKLKMYKVNASLSDQPIEIGRAKAFTPGWLENESIWLHMEYKYMLEVIKAGLYDEFYSDFKNVFIPFLDPAVYGRSTLENSSFIASSANPDESVHGNGFVARLSGATAEFLSIWKLMFIGEKPFRYENGKLILTFNPALPSWLFDENGTVSFNFLGKCKVIYHNYSKQDTYKLNPEKQKIVLHTKDGEKITLNNNKIENPYAEMVRNLKIEKIEVYLD</sequence>
<dbReference type="Proteomes" id="UP000002415">
    <property type="component" value="Chromosome"/>
</dbReference>
<keyword evidence="3" id="KW-1185">Reference proteome</keyword>
<dbReference type="KEGG" id="fno:Fnod_0956"/>
<dbReference type="eggNOG" id="COG3459">
    <property type="taxonomic scope" value="Bacteria"/>
</dbReference>